<dbReference type="AlphaFoldDB" id="A0A9Q1K5R8"/>
<feature type="region of interest" description="Disordered" evidence="1">
    <location>
        <begin position="75"/>
        <end position="125"/>
    </location>
</feature>
<keyword evidence="3" id="KW-1185">Reference proteome</keyword>
<evidence type="ECO:0000313" key="2">
    <source>
        <dbReference type="EMBL" id="KAJ8437344.1"/>
    </source>
</evidence>
<reference evidence="2" key="1">
    <citation type="submission" date="2022-04" db="EMBL/GenBank/DDBJ databases">
        <title>Carnegiea gigantea Genome sequencing and assembly v2.</title>
        <authorList>
            <person name="Copetti D."/>
            <person name="Sanderson M.J."/>
            <person name="Burquez A."/>
            <person name="Wojciechowski M.F."/>
        </authorList>
    </citation>
    <scope>NUCLEOTIDE SEQUENCE</scope>
    <source>
        <strain evidence="2">SGP5-SGP5p</strain>
        <tissue evidence="2">Aerial part</tissue>
    </source>
</reference>
<feature type="compositionally biased region" description="Low complexity" evidence="1">
    <location>
        <begin position="95"/>
        <end position="125"/>
    </location>
</feature>
<dbReference type="EMBL" id="JAKOGI010000305">
    <property type="protein sequence ID" value="KAJ8437344.1"/>
    <property type="molecule type" value="Genomic_DNA"/>
</dbReference>
<evidence type="ECO:0000256" key="1">
    <source>
        <dbReference type="SAM" id="MobiDB-lite"/>
    </source>
</evidence>
<protein>
    <submittedName>
        <fullName evidence="2">Uncharacterized protein</fullName>
    </submittedName>
</protein>
<accession>A0A9Q1K5R8</accession>
<sequence>MIWRPKDGKGILLCEFEILKKEGRTTPCKGDLLTKQDGEEGGHRSDVNTFNLRKRAQKALPEAHIRSCICTVRAGLPGSDYSKQSKGEMRSQDYTSPSSASSTASQLAWVASAPPSGGSSRAYSGEDGWAVDTAPEWEWAISRRASFFLWA</sequence>
<comment type="caution">
    <text evidence="2">The sequence shown here is derived from an EMBL/GenBank/DDBJ whole genome shotgun (WGS) entry which is preliminary data.</text>
</comment>
<dbReference type="Proteomes" id="UP001153076">
    <property type="component" value="Unassembled WGS sequence"/>
</dbReference>
<organism evidence="2 3">
    <name type="scientific">Carnegiea gigantea</name>
    <dbReference type="NCBI Taxonomy" id="171969"/>
    <lineage>
        <taxon>Eukaryota</taxon>
        <taxon>Viridiplantae</taxon>
        <taxon>Streptophyta</taxon>
        <taxon>Embryophyta</taxon>
        <taxon>Tracheophyta</taxon>
        <taxon>Spermatophyta</taxon>
        <taxon>Magnoliopsida</taxon>
        <taxon>eudicotyledons</taxon>
        <taxon>Gunneridae</taxon>
        <taxon>Pentapetalae</taxon>
        <taxon>Caryophyllales</taxon>
        <taxon>Cactineae</taxon>
        <taxon>Cactaceae</taxon>
        <taxon>Cactoideae</taxon>
        <taxon>Echinocereeae</taxon>
        <taxon>Carnegiea</taxon>
    </lineage>
</organism>
<evidence type="ECO:0000313" key="3">
    <source>
        <dbReference type="Proteomes" id="UP001153076"/>
    </source>
</evidence>
<gene>
    <name evidence="2" type="ORF">Cgig2_009684</name>
</gene>
<proteinExistence type="predicted"/>
<name>A0A9Q1K5R8_9CARY</name>